<comment type="caution">
    <text evidence="1">The sequence shown here is derived from an EMBL/GenBank/DDBJ whole genome shotgun (WGS) entry which is preliminary data.</text>
</comment>
<protein>
    <recommendedName>
        <fullName evidence="3">DUF721 domain-containing protein</fullName>
    </recommendedName>
</protein>
<proteinExistence type="predicted"/>
<accession>A0ABU1VAX3</accession>
<evidence type="ECO:0000313" key="1">
    <source>
        <dbReference type="EMBL" id="MDR7094475.1"/>
    </source>
</evidence>
<evidence type="ECO:0008006" key="3">
    <source>
        <dbReference type="Google" id="ProtNLM"/>
    </source>
</evidence>
<name>A0ABU1VAX3_9BURK</name>
<reference evidence="1 2" key="1">
    <citation type="submission" date="2023-07" db="EMBL/GenBank/DDBJ databases">
        <title>Sorghum-associated microbial communities from plants grown in Nebraska, USA.</title>
        <authorList>
            <person name="Schachtman D."/>
        </authorList>
    </citation>
    <scope>NUCLEOTIDE SEQUENCE [LARGE SCALE GENOMIC DNA]</scope>
    <source>
        <strain evidence="1 2">BE240</strain>
    </source>
</reference>
<evidence type="ECO:0000313" key="2">
    <source>
        <dbReference type="Proteomes" id="UP001265550"/>
    </source>
</evidence>
<sequence>MSTAPRPHHSMLSLEQAVGAAPTLAALQERIKESRWCLDQVQHLIPSSLRLQVQPGPLQDQEWCLLVKSTAASTKLRQLLPTLQQTLTQRGAQVNAIRIKVQTSGR</sequence>
<organism evidence="1 2">
    <name type="scientific">Hydrogenophaga laconesensis</name>
    <dbReference type="NCBI Taxonomy" id="1805971"/>
    <lineage>
        <taxon>Bacteria</taxon>
        <taxon>Pseudomonadati</taxon>
        <taxon>Pseudomonadota</taxon>
        <taxon>Betaproteobacteria</taxon>
        <taxon>Burkholderiales</taxon>
        <taxon>Comamonadaceae</taxon>
        <taxon>Hydrogenophaga</taxon>
    </lineage>
</organism>
<dbReference type="EMBL" id="JAVDWE010000005">
    <property type="protein sequence ID" value="MDR7094475.1"/>
    <property type="molecule type" value="Genomic_DNA"/>
</dbReference>
<gene>
    <name evidence="1" type="ORF">J2X09_002216</name>
</gene>
<keyword evidence="2" id="KW-1185">Reference proteome</keyword>
<dbReference type="Proteomes" id="UP001265550">
    <property type="component" value="Unassembled WGS sequence"/>
</dbReference>